<dbReference type="Proteomes" id="UP000070539">
    <property type="component" value="Unassembled WGS sequence"/>
</dbReference>
<dbReference type="SUPFAM" id="SSF52200">
    <property type="entry name" value="Toll/Interleukin receptor TIR domain"/>
    <property type="match status" value="1"/>
</dbReference>
<dbReference type="Pfam" id="PF04326">
    <property type="entry name" value="SLFN_AlbA_2"/>
    <property type="match status" value="1"/>
</dbReference>
<dbReference type="Gene3D" id="3.30.950.30">
    <property type="entry name" value="Schlafen, AAA domain"/>
    <property type="match status" value="1"/>
</dbReference>
<dbReference type="Gene3D" id="3.40.50.10140">
    <property type="entry name" value="Toll/interleukin-1 receptor homology (TIR) domain"/>
    <property type="match status" value="1"/>
</dbReference>
<dbReference type="InterPro" id="IPR007421">
    <property type="entry name" value="Schlafen_AlbA_2_dom"/>
</dbReference>
<dbReference type="PATRIC" id="fig|36847.3.peg.1172"/>
<keyword evidence="4" id="KW-1185">Reference proteome</keyword>
<dbReference type="InterPro" id="IPR000157">
    <property type="entry name" value="TIR_dom"/>
</dbReference>
<dbReference type="OrthoDB" id="2067003at2"/>
<dbReference type="EMBL" id="LRVM01000002">
    <property type="protein sequence ID" value="KXL53777.1"/>
    <property type="molecule type" value="Genomic_DNA"/>
</dbReference>
<sequence length="320" mass="36603">MTPNEVLKLIANNNRENIYCIYPVTPDETIGKLISALSNCSGGLIVFGVQDDGKKLRVKGYKFNVDIDSIKAKLSDNVNLTFFDLPHETAALKCINVEKCENVVVFSDAPYILDHNRNVAELHIKKVFLSYSHNDTCIADLVDERLNFFGKGRLAITRDKRTLEYKSDIEKFMQTVSSHDFMVSIISDSYLKSQGCMYEVSELMRNRAFNDKLLTIILSEADENFYPKDKKPKQVKADVYSLNRFEYLKYWETEKGKVNKLNTEISDLALKQGLVDEIKQINTISTNISELIEIFKKSLAKDFTEINQNEFSDLLSILLS</sequence>
<evidence type="ECO:0000259" key="1">
    <source>
        <dbReference type="Pfam" id="PF04326"/>
    </source>
</evidence>
<evidence type="ECO:0000259" key="2">
    <source>
        <dbReference type="Pfam" id="PF13676"/>
    </source>
</evidence>
<dbReference type="InterPro" id="IPR038461">
    <property type="entry name" value="Schlafen_AlbA_2_dom_sf"/>
</dbReference>
<gene>
    <name evidence="3" type="ORF">CLNEO_10030</name>
</gene>
<protein>
    <submittedName>
        <fullName evidence="3">Divergent AAA domain protein</fullName>
    </submittedName>
</protein>
<dbReference type="STRING" id="36847.CLNEO_10030"/>
<evidence type="ECO:0000313" key="4">
    <source>
        <dbReference type="Proteomes" id="UP000070539"/>
    </source>
</evidence>
<reference evidence="3 4" key="1">
    <citation type="submission" date="2016-01" db="EMBL/GenBank/DDBJ databases">
        <title>Genome sequence of Clostridium neopropionicum X4, DSM-3847.</title>
        <authorList>
            <person name="Poehlein A."/>
            <person name="Beck M.H."/>
            <person name="Bengelsdorf F.R."/>
            <person name="Daniel R."/>
            <person name="Duerre P."/>
        </authorList>
    </citation>
    <scope>NUCLEOTIDE SEQUENCE [LARGE SCALE GENOMIC DNA]</scope>
    <source>
        <strain evidence="3 4">DSM-3847</strain>
    </source>
</reference>
<dbReference type="Pfam" id="PF13676">
    <property type="entry name" value="TIR_2"/>
    <property type="match status" value="1"/>
</dbReference>
<proteinExistence type="predicted"/>
<dbReference type="RefSeq" id="WP_066085520.1">
    <property type="nucleotide sequence ID" value="NZ_LRVM01000002.1"/>
</dbReference>
<name>A0A136WH29_9FIRM</name>
<dbReference type="AlphaFoldDB" id="A0A136WH29"/>
<accession>A0A136WH29</accession>
<dbReference type="InterPro" id="IPR035897">
    <property type="entry name" value="Toll_tir_struct_dom_sf"/>
</dbReference>
<evidence type="ECO:0000313" key="3">
    <source>
        <dbReference type="EMBL" id="KXL53777.1"/>
    </source>
</evidence>
<feature type="domain" description="TIR" evidence="2">
    <location>
        <begin position="127"/>
        <end position="222"/>
    </location>
</feature>
<comment type="caution">
    <text evidence="3">The sequence shown here is derived from an EMBL/GenBank/DDBJ whole genome shotgun (WGS) entry which is preliminary data.</text>
</comment>
<feature type="domain" description="Schlafen AlbA-2" evidence="1">
    <location>
        <begin position="28"/>
        <end position="104"/>
    </location>
</feature>
<dbReference type="GO" id="GO:0007165">
    <property type="term" value="P:signal transduction"/>
    <property type="evidence" value="ECO:0007669"/>
    <property type="project" value="InterPro"/>
</dbReference>
<organism evidence="3 4">
    <name type="scientific">Anaerotignum neopropionicum</name>
    <dbReference type="NCBI Taxonomy" id="36847"/>
    <lineage>
        <taxon>Bacteria</taxon>
        <taxon>Bacillati</taxon>
        <taxon>Bacillota</taxon>
        <taxon>Clostridia</taxon>
        <taxon>Lachnospirales</taxon>
        <taxon>Anaerotignaceae</taxon>
        <taxon>Anaerotignum</taxon>
    </lineage>
</organism>